<protein>
    <submittedName>
        <fullName evidence="1">Uncharacterized protein</fullName>
    </submittedName>
</protein>
<sequence length="30" mass="3549">MPSLIVETLKANKNWNIKLKYVVENYDTSH</sequence>
<organism evidence="1">
    <name type="scientific">Arundo donax</name>
    <name type="common">Giant reed</name>
    <name type="synonym">Donax arundinaceus</name>
    <dbReference type="NCBI Taxonomy" id="35708"/>
    <lineage>
        <taxon>Eukaryota</taxon>
        <taxon>Viridiplantae</taxon>
        <taxon>Streptophyta</taxon>
        <taxon>Embryophyta</taxon>
        <taxon>Tracheophyta</taxon>
        <taxon>Spermatophyta</taxon>
        <taxon>Magnoliopsida</taxon>
        <taxon>Liliopsida</taxon>
        <taxon>Poales</taxon>
        <taxon>Poaceae</taxon>
        <taxon>PACMAD clade</taxon>
        <taxon>Arundinoideae</taxon>
        <taxon>Arundineae</taxon>
        <taxon>Arundo</taxon>
    </lineage>
</organism>
<evidence type="ECO:0000313" key="1">
    <source>
        <dbReference type="EMBL" id="JAD25960.1"/>
    </source>
</evidence>
<reference evidence="1" key="2">
    <citation type="journal article" date="2015" name="Data Brief">
        <title>Shoot transcriptome of the giant reed, Arundo donax.</title>
        <authorList>
            <person name="Barrero R.A."/>
            <person name="Guerrero F.D."/>
            <person name="Moolhuijzen P."/>
            <person name="Goolsby J.A."/>
            <person name="Tidwell J."/>
            <person name="Bellgard S.E."/>
            <person name="Bellgard M.I."/>
        </authorList>
    </citation>
    <scope>NUCLEOTIDE SEQUENCE</scope>
    <source>
        <tissue evidence="1">Shoot tissue taken approximately 20 cm above the soil surface</tissue>
    </source>
</reference>
<dbReference type="AlphaFoldDB" id="A0A0A8YKN9"/>
<name>A0A0A8YKN9_ARUDO</name>
<reference evidence="1" key="1">
    <citation type="submission" date="2014-09" db="EMBL/GenBank/DDBJ databases">
        <authorList>
            <person name="Magalhaes I.L.F."/>
            <person name="Oliveira U."/>
            <person name="Santos F.R."/>
            <person name="Vidigal T.H.D.A."/>
            <person name="Brescovit A.D."/>
            <person name="Santos A.J."/>
        </authorList>
    </citation>
    <scope>NUCLEOTIDE SEQUENCE</scope>
    <source>
        <tissue evidence="1">Shoot tissue taken approximately 20 cm above the soil surface</tissue>
    </source>
</reference>
<proteinExistence type="predicted"/>
<accession>A0A0A8YKN9</accession>
<dbReference type="EMBL" id="GBRH01271935">
    <property type="protein sequence ID" value="JAD25960.1"/>
    <property type="molecule type" value="Transcribed_RNA"/>
</dbReference>